<comment type="similarity">
    <text evidence="2">Belongs to the ammonium transporter (TC 2.A.49) family. Rh subfamily.</text>
</comment>
<proteinExistence type="inferred from homology"/>
<keyword evidence="5" id="KW-0472">Membrane</keyword>
<dbReference type="InterPro" id="IPR002229">
    <property type="entry name" value="RhesusRHD"/>
</dbReference>
<keyword evidence="7" id="KW-1185">Reference proteome</keyword>
<dbReference type="Pfam" id="PF00909">
    <property type="entry name" value="Ammonium_transp"/>
    <property type="match status" value="1"/>
</dbReference>
<evidence type="ECO:0000313" key="7">
    <source>
        <dbReference type="Proteomes" id="UP000005239"/>
    </source>
</evidence>
<dbReference type="GO" id="GO:0008519">
    <property type="term" value="F:ammonium channel activity"/>
    <property type="evidence" value="ECO:0000318"/>
    <property type="project" value="GO_Central"/>
</dbReference>
<dbReference type="InterPro" id="IPR029020">
    <property type="entry name" value="Ammonium/urea_transptr"/>
</dbReference>
<dbReference type="EnsemblMetazoa" id="PPA20736.1">
    <property type="protein sequence ID" value="PPA20736.1"/>
    <property type="gene ID" value="WBGene00110290"/>
</dbReference>
<dbReference type="InterPro" id="IPR024041">
    <property type="entry name" value="NH4_transpt_AmtB-like_dom"/>
</dbReference>
<accession>A0A8R1YGB2</accession>
<dbReference type="SUPFAM" id="SSF111352">
    <property type="entry name" value="Ammonium transporter"/>
    <property type="match status" value="1"/>
</dbReference>
<dbReference type="PRINTS" id="PR00342">
    <property type="entry name" value="RHESUSRHD"/>
</dbReference>
<reference evidence="6" key="2">
    <citation type="submission" date="2022-06" db="UniProtKB">
        <authorList>
            <consortium name="EnsemblMetazoa"/>
        </authorList>
    </citation>
    <scope>IDENTIFICATION</scope>
    <source>
        <strain evidence="6">PS312</strain>
    </source>
</reference>
<protein>
    <submittedName>
        <fullName evidence="6">Ammonium_transp domain-containing protein</fullName>
    </submittedName>
</protein>
<dbReference type="OrthoDB" id="534912at2759"/>
<dbReference type="GO" id="GO:0072488">
    <property type="term" value="P:ammonium transmembrane transport"/>
    <property type="evidence" value="ECO:0000318"/>
    <property type="project" value="GO_Central"/>
</dbReference>
<dbReference type="Proteomes" id="UP000005239">
    <property type="component" value="Unassembled WGS sequence"/>
</dbReference>
<keyword evidence="3" id="KW-0812">Transmembrane</keyword>
<name>A0A2A6D200_PRIPA</name>
<evidence type="ECO:0000256" key="1">
    <source>
        <dbReference type="ARBA" id="ARBA00004141"/>
    </source>
</evidence>
<dbReference type="GO" id="GO:0005886">
    <property type="term" value="C:plasma membrane"/>
    <property type="evidence" value="ECO:0000318"/>
    <property type="project" value="GO_Central"/>
</dbReference>
<sequence>VAMRFSRFARINPYIQQYQFTVLMLLVHLLFIVLFGVYVSFDELYAMPTAANDNTYLNSKYPYYMGTHVMIFIGFAYLMAFLKRYGYSSISINMLLACLTIEWSVLCRGFFSKDFAEIGTISLNIDQLLRADFSSACVLISMGVVLGKLSPIQYVIMTLIEVPASTATEHLVMDAFQINDAGGSIVVHVFGAYFGIALSLAFSSKAQRGHEHDCSIYHTDMFAMLGTLFIFVNWPSLNAATAVTAEEHHRAIINTHLSLVGCTVATFLVCPIFEPRKKFNMVQIANSTIAGGVAIGTCANVVLDPILSLALGSIAGVISVLGYIYLTPYLSERLRLHDTCGLHNLHGNKNIIEMKSFVA</sequence>
<evidence type="ECO:0000256" key="2">
    <source>
        <dbReference type="ARBA" id="ARBA00011036"/>
    </source>
</evidence>
<evidence type="ECO:0000256" key="5">
    <source>
        <dbReference type="ARBA" id="ARBA00023136"/>
    </source>
</evidence>
<comment type="subcellular location">
    <subcellularLocation>
        <location evidence="1">Membrane</location>
        <topology evidence="1">Multi-pass membrane protein</topology>
    </subcellularLocation>
</comment>
<dbReference type="AlphaFoldDB" id="A0A2A6D200"/>
<organism evidence="6 7">
    <name type="scientific">Pristionchus pacificus</name>
    <name type="common">Parasitic nematode worm</name>
    <dbReference type="NCBI Taxonomy" id="54126"/>
    <lineage>
        <taxon>Eukaryota</taxon>
        <taxon>Metazoa</taxon>
        <taxon>Ecdysozoa</taxon>
        <taxon>Nematoda</taxon>
        <taxon>Chromadorea</taxon>
        <taxon>Rhabditida</taxon>
        <taxon>Rhabditina</taxon>
        <taxon>Diplogasteromorpha</taxon>
        <taxon>Diplogasteroidea</taxon>
        <taxon>Neodiplogasteridae</taxon>
        <taxon>Pristionchus</taxon>
    </lineage>
</organism>
<evidence type="ECO:0000313" key="6">
    <source>
        <dbReference type="EnsemblMetazoa" id="PPA20736.1"/>
    </source>
</evidence>
<gene>
    <name evidence="6" type="primary">WBGene00110290</name>
</gene>
<dbReference type="PANTHER" id="PTHR11730:SF60">
    <property type="entry name" value="RH50, ISOFORM D"/>
    <property type="match status" value="1"/>
</dbReference>
<dbReference type="Gene3D" id="1.10.3430.10">
    <property type="entry name" value="Ammonium transporter AmtB like domains"/>
    <property type="match status" value="1"/>
</dbReference>
<accession>A0A2A6D200</accession>
<dbReference type="PANTHER" id="PTHR11730">
    <property type="entry name" value="AMMONIUM TRANSPORTER"/>
    <property type="match status" value="1"/>
</dbReference>
<dbReference type="GO" id="GO:0097272">
    <property type="term" value="P:ammonium homeostasis"/>
    <property type="evidence" value="ECO:0000318"/>
    <property type="project" value="GO_Central"/>
</dbReference>
<evidence type="ECO:0000256" key="4">
    <source>
        <dbReference type="ARBA" id="ARBA00022989"/>
    </source>
</evidence>
<reference evidence="7" key="1">
    <citation type="journal article" date="2008" name="Nat. Genet.">
        <title>The Pristionchus pacificus genome provides a unique perspective on nematode lifestyle and parasitism.</title>
        <authorList>
            <person name="Dieterich C."/>
            <person name="Clifton S.W."/>
            <person name="Schuster L.N."/>
            <person name="Chinwalla A."/>
            <person name="Delehaunty K."/>
            <person name="Dinkelacker I."/>
            <person name="Fulton L."/>
            <person name="Fulton R."/>
            <person name="Godfrey J."/>
            <person name="Minx P."/>
            <person name="Mitreva M."/>
            <person name="Roeseler W."/>
            <person name="Tian H."/>
            <person name="Witte H."/>
            <person name="Yang S.P."/>
            <person name="Wilson R.K."/>
            <person name="Sommer R.J."/>
        </authorList>
    </citation>
    <scope>NUCLEOTIDE SEQUENCE [LARGE SCALE GENOMIC DNA]</scope>
    <source>
        <strain evidence="7">PS312</strain>
    </source>
</reference>
<keyword evidence="4" id="KW-1133">Transmembrane helix</keyword>
<evidence type="ECO:0000256" key="3">
    <source>
        <dbReference type="ARBA" id="ARBA00022692"/>
    </source>
</evidence>